<reference evidence="1" key="1">
    <citation type="journal article" date="2019" name="PLoS Negl. Trop. Dis.">
        <title>Revisiting the worldwide diversity of Leptospira species in the environment.</title>
        <authorList>
            <person name="Vincent A.T."/>
            <person name="Schiettekatte O."/>
            <person name="Bourhy P."/>
            <person name="Veyrier F.J."/>
            <person name="Picardeau M."/>
        </authorList>
    </citation>
    <scope>NUCLEOTIDE SEQUENCE [LARGE SCALE GENOMIC DNA]</scope>
    <source>
        <strain evidence="1">201702454</strain>
    </source>
</reference>
<organism evidence="1 2">
    <name type="scientific">Leptospira kemamanensis</name>
    <dbReference type="NCBI Taxonomy" id="2484942"/>
    <lineage>
        <taxon>Bacteria</taxon>
        <taxon>Pseudomonadati</taxon>
        <taxon>Spirochaetota</taxon>
        <taxon>Spirochaetia</taxon>
        <taxon>Leptospirales</taxon>
        <taxon>Leptospiraceae</taxon>
        <taxon>Leptospira</taxon>
    </lineage>
</organism>
<name>A0A4R9JS99_9LEPT</name>
<dbReference type="OrthoDB" id="332185at2"/>
<proteinExistence type="predicted"/>
<evidence type="ECO:0000313" key="2">
    <source>
        <dbReference type="Proteomes" id="UP000297609"/>
    </source>
</evidence>
<gene>
    <name evidence="1" type="ORF">EHQ59_03905</name>
</gene>
<sequence>MKRKASLGFILLFLLYLGCKSSLFGVCLSADSFVQTKSVPPCHQTETGEAKEKESCDCPIVLESLQFSSDSTTTIGKPGVTMVTWLPTSNAHVSFRSFSNGSNRFFLSQTALPPYLPMLTIRLLI</sequence>
<dbReference type="EMBL" id="RQGG01000010">
    <property type="protein sequence ID" value="TGL55561.1"/>
    <property type="molecule type" value="Genomic_DNA"/>
</dbReference>
<comment type="caution">
    <text evidence="1">The sequence shown here is derived from an EMBL/GenBank/DDBJ whole genome shotgun (WGS) entry which is preliminary data.</text>
</comment>
<dbReference type="AlphaFoldDB" id="A0A4R9JS99"/>
<keyword evidence="2" id="KW-1185">Reference proteome</keyword>
<dbReference type="Proteomes" id="UP000297609">
    <property type="component" value="Unassembled WGS sequence"/>
</dbReference>
<evidence type="ECO:0000313" key="1">
    <source>
        <dbReference type="EMBL" id="TGL55561.1"/>
    </source>
</evidence>
<protein>
    <submittedName>
        <fullName evidence="1">Uncharacterized protein</fullName>
    </submittedName>
</protein>
<accession>A0A4R9JS99</accession>
<dbReference type="RefSeq" id="WP_135617837.1">
    <property type="nucleotide sequence ID" value="NZ_RQGG01000010.1"/>
</dbReference>